<evidence type="ECO:0000313" key="2">
    <source>
        <dbReference type="EMBL" id="KII72151.1"/>
    </source>
</evidence>
<protein>
    <submittedName>
        <fullName evidence="2">Uncharacterized protein</fullName>
    </submittedName>
</protein>
<organism evidence="2 3">
    <name type="scientific">Thelohanellus kitauei</name>
    <name type="common">Myxosporean</name>
    <dbReference type="NCBI Taxonomy" id="669202"/>
    <lineage>
        <taxon>Eukaryota</taxon>
        <taxon>Metazoa</taxon>
        <taxon>Cnidaria</taxon>
        <taxon>Myxozoa</taxon>
        <taxon>Myxosporea</taxon>
        <taxon>Bivalvulida</taxon>
        <taxon>Platysporina</taxon>
        <taxon>Myxobolidae</taxon>
        <taxon>Thelohanellus</taxon>
    </lineage>
</organism>
<gene>
    <name evidence="2" type="ORF">RF11_10244</name>
</gene>
<proteinExistence type="predicted"/>
<sequence>MYIFAKKGDNVKIIRKIANKHLTGARTKQRFYYDRCVGKKVYNIGDRVFMMTKTKSKLGHSFERPFIVEKASHPMYTLSDPLRQSKLPSKRSFNRLFKGSKHTGESYDSVSFDKEPPILNR</sequence>
<evidence type="ECO:0000313" key="3">
    <source>
        <dbReference type="Proteomes" id="UP000031668"/>
    </source>
</evidence>
<accession>A0A0C2MXW6</accession>
<name>A0A0C2MXW6_THEKT</name>
<keyword evidence="3" id="KW-1185">Reference proteome</keyword>
<dbReference type="EMBL" id="JWZT01001363">
    <property type="protein sequence ID" value="KII72151.1"/>
    <property type="molecule type" value="Genomic_DNA"/>
</dbReference>
<feature type="compositionally biased region" description="Basic and acidic residues" evidence="1">
    <location>
        <begin position="111"/>
        <end position="121"/>
    </location>
</feature>
<evidence type="ECO:0000256" key="1">
    <source>
        <dbReference type="SAM" id="MobiDB-lite"/>
    </source>
</evidence>
<dbReference type="AlphaFoldDB" id="A0A0C2MXW6"/>
<dbReference type="Proteomes" id="UP000031668">
    <property type="component" value="Unassembled WGS sequence"/>
</dbReference>
<reference evidence="2 3" key="1">
    <citation type="journal article" date="2014" name="Genome Biol. Evol.">
        <title>The genome of the myxosporean Thelohanellus kitauei shows adaptations to nutrient acquisition within its fish host.</title>
        <authorList>
            <person name="Yang Y."/>
            <person name="Xiong J."/>
            <person name="Zhou Z."/>
            <person name="Huo F."/>
            <person name="Miao W."/>
            <person name="Ran C."/>
            <person name="Liu Y."/>
            <person name="Zhang J."/>
            <person name="Feng J."/>
            <person name="Wang M."/>
            <person name="Wang M."/>
            <person name="Wang L."/>
            <person name="Yao B."/>
        </authorList>
    </citation>
    <scope>NUCLEOTIDE SEQUENCE [LARGE SCALE GENOMIC DNA]</scope>
    <source>
        <strain evidence="2">Wuqing</strain>
    </source>
</reference>
<comment type="caution">
    <text evidence="2">The sequence shown here is derived from an EMBL/GenBank/DDBJ whole genome shotgun (WGS) entry which is preliminary data.</text>
</comment>
<feature type="region of interest" description="Disordered" evidence="1">
    <location>
        <begin position="97"/>
        <end position="121"/>
    </location>
</feature>